<evidence type="ECO:0000313" key="2">
    <source>
        <dbReference type="Proteomes" id="UP001328107"/>
    </source>
</evidence>
<proteinExistence type="predicted"/>
<dbReference type="Proteomes" id="UP001328107">
    <property type="component" value="Unassembled WGS sequence"/>
</dbReference>
<comment type="caution">
    <text evidence="1">The sequence shown here is derived from an EMBL/GenBank/DDBJ whole genome shotgun (WGS) entry which is preliminary data.</text>
</comment>
<dbReference type="AlphaFoldDB" id="A0AAN5IB40"/>
<feature type="non-terminal residue" evidence="1">
    <location>
        <position position="1"/>
    </location>
</feature>
<name>A0AAN5IB40_9BILA</name>
<protein>
    <submittedName>
        <fullName evidence="1">Uncharacterized protein</fullName>
    </submittedName>
</protein>
<keyword evidence="2" id="KW-1185">Reference proteome</keyword>
<accession>A0AAN5IB40</accession>
<dbReference type="EMBL" id="BTRK01000006">
    <property type="protein sequence ID" value="GMR57705.1"/>
    <property type="molecule type" value="Genomic_DNA"/>
</dbReference>
<organism evidence="1 2">
    <name type="scientific">Pristionchus mayeri</name>
    <dbReference type="NCBI Taxonomy" id="1317129"/>
    <lineage>
        <taxon>Eukaryota</taxon>
        <taxon>Metazoa</taxon>
        <taxon>Ecdysozoa</taxon>
        <taxon>Nematoda</taxon>
        <taxon>Chromadorea</taxon>
        <taxon>Rhabditida</taxon>
        <taxon>Rhabditina</taxon>
        <taxon>Diplogasteromorpha</taxon>
        <taxon>Diplogasteroidea</taxon>
        <taxon>Neodiplogasteridae</taxon>
        <taxon>Pristionchus</taxon>
    </lineage>
</organism>
<reference evidence="2" key="1">
    <citation type="submission" date="2022-10" db="EMBL/GenBank/DDBJ databases">
        <title>Genome assembly of Pristionchus species.</title>
        <authorList>
            <person name="Yoshida K."/>
            <person name="Sommer R.J."/>
        </authorList>
    </citation>
    <scope>NUCLEOTIDE SEQUENCE [LARGE SCALE GENOMIC DNA]</scope>
    <source>
        <strain evidence="2">RS5460</strain>
    </source>
</reference>
<sequence>GSYDDSVEMDALCQAFRRLSIVHIQNACNERIIERESTIDIREESSKSSTSCSDSLSQQIQQKEKLLHLINPVVEKIPLSRSSLFSSADEEFNGCLLSS</sequence>
<gene>
    <name evidence="1" type="ORF">PMAYCL1PPCAC_27900</name>
</gene>
<feature type="non-terminal residue" evidence="1">
    <location>
        <position position="99"/>
    </location>
</feature>
<evidence type="ECO:0000313" key="1">
    <source>
        <dbReference type="EMBL" id="GMR57705.1"/>
    </source>
</evidence>